<proteinExistence type="predicted"/>
<evidence type="ECO:0000256" key="3">
    <source>
        <dbReference type="ARBA" id="ARBA00022695"/>
    </source>
</evidence>
<dbReference type="EMBL" id="CP120682">
    <property type="protein sequence ID" value="WKN34108.1"/>
    <property type="molecule type" value="Genomic_DNA"/>
</dbReference>
<keyword evidence="7" id="KW-0460">Magnesium</keyword>
<sequence length="96" mass="11230">METPQEIESKLKAVKPYLTKEFGVDQIGYFGSFANGDYREDSDLDVLVAFSKKIGWKFFDLKDYLESTIGRKVDLVTERSLRKQWKQAILKQVKYI</sequence>
<accession>A0AA49GHU1</accession>
<dbReference type="CDD" id="cd05403">
    <property type="entry name" value="NT_KNTase_like"/>
    <property type="match status" value="1"/>
</dbReference>
<feature type="domain" description="Polymerase beta nucleotidyltransferase" evidence="8">
    <location>
        <begin position="13"/>
        <end position="95"/>
    </location>
</feature>
<keyword evidence="3" id="KW-0548">Nucleotidyltransferase</keyword>
<dbReference type="InterPro" id="IPR041633">
    <property type="entry name" value="Polbeta"/>
</dbReference>
<protein>
    <submittedName>
        <fullName evidence="9">Nucleotidyltransferase family protein</fullName>
    </submittedName>
</protein>
<evidence type="ECO:0000256" key="5">
    <source>
        <dbReference type="ARBA" id="ARBA00022741"/>
    </source>
</evidence>
<dbReference type="SUPFAM" id="SSF81301">
    <property type="entry name" value="Nucleotidyltransferase"/>
    <property type="match status" value="1"/>
</dbReference>
<dbReference type="GO" id="GO:0005524">
    <property type="term" value="F:ATP binding"/>
    <property type="evidence" value="ECO:0007669"/>
    <property type="project" value="UniProtKB-KW"/>
</dbReference>
<dbReference type="Pfam" id="PF18765">
    <property type="entry name" value="Polbeta"/>
    <property type="match status" value="1"/>
</dbReference>
<dbReference type="AlphaFoldDB" id="A0AA49GHU1"/>
<comment type="cofactor">
    <cofactor evidence="1">
        <name>Mg(2+)</name>
        <dbReference type="ChEBI" id="CHEBI:18420"/>
    </cofactor>
</comment>
<dbReference type="InterPro" id="IPR052038">
    <property type="entry name" value="Type-VII_TA_antitoxin"/>
</dbReference>
<reference evidence="9" key="1">
    <citation type="journal article" date="2023" name="Comput. Struct. Biotechnol. J.">
        <title>Discovery of a novel marine Bacteroidetes with a rich repertoire of carbohydrate-active enzymes.</title>
        <authorList>
            <person name="Chen B."/>
            <person name="Liu G."/>
            <person name="Chen Q."/>
            <person name="Wang H."/>
            <person name="Liu L."/>
            <person name="Tang K."/>
        </authorList>
    </citation>
    <scope>NUCLEOTIDE SEQUENCE</scope>
    <source>
        <strain evidence="9">TK19036</strain>
    </source>
</reference>
<dbReference type="Gene3D" id="3.30.460.10">
    <property type="entry name" value="Beta Polymerase, domain 2"/>
    <property type="match status" value="1"/>
</dbReference>
<evidence type="ECO:0000313" key="9">
    <source>
        <dbReference type="EMBL" id="WKN34108.1"/>
    </source>
</evidence>
<evidence type="ECO:0000256" key="1">
    <source>
        <dbReference type="ARBA" id="ARBA00001946"/>
    </source>
</evidence>
<organism evidence="9">
    <name type="scientific">Roseihalotalea indica</name>
    <dbReference type="NCBI Taxonomy" id="2867963"/>
    <lineage>
        <taxon>Bacteria</taxon>
        <taxon>Pseudomonadati</taxon>
        <taxon>Bacteroidota</taxon>
        <taxon>Cytophagia</taxon>
        <taxon>Cytophagales</taxon>
        <taxon>Catalimonadaceae</taxon>
        <taxon>Roseihalotalea</taxon>
    </lineage>
</organism>
<keyword evidence="5" id="KW-0547">Nucleotide-binding</keyword>
<dbReference type="GO" id="GO:0016779">
    <property type="term" value="F:nucleotidyltransferase activity"/>
    <property type="evidence" value="ECO:0007669"/>
    <property type="project" value="UniProtKB-KW"/>
</dbReference>
<dbReference type="PANTHER" id="PTHR33571">
    <property type="entry name" value="SSL8005 PROTEIN"/>
    <property type="match status" value="1"/>
</dbReference>
<gene>
    <name evidence="9" type="ORF">K4G66_17155</name>
</gene>
<keyword evidence="4" id="KW-0479">Metal-binding</keyword>
<keyword evidence="6" id="KW-0067">ATP-binding</keyword>
<evidence type="ECO:0000256" key="6">
    <source>
        <dbReference type="ARBA" id="ARBA00022840"/>
    </source>
</evidence>
<keyword evidence="2" id="KW-0808">Transferase</keyword>
<dbReference type="GO" id="GO:0046872">
    <property type="term" value="F:metal ion binding"/>
    <property type="evidence" value="ECO:0007669"/>
    <property type="project" value="UniProtKB-KW"/>
</dbReference>
<dbReference type="InterPro" id="IPR043519">
    <property type="entry name" value="NT_sf"/>
</dbReference>
<evidence type="ECO:0000259" key="8">
    <source>
        <dbReference type="Pfam" id="PF18765"/>
    </source>
</evidence>
<dbReference type="PANTHER" id="PTHR33571:SF14">
    <property type="entry name" value="PROTEIN ADENYLYLTRANSFERASE MJ0435-RELATED"/>
    <property type="match status" value="1"/>
</dbReference>
<name>A0AA49GHU1_9BACT</name>
<evidence type="ECO:0000256" key="2">
    <source>
        <dbReference type="ARBA" id="ARBA00022679"/>
    </source>
</evidence>
<reference evidence="9" key="2">
    <citation type="journal article" date="2024" name="Antonie Van Leeuwenhoek">
        <title>Roseihalotalea indica gen. nov., sp. nov., a halophilic Bacteroidetes from mesopelagic Southwest Indian Ocean with higher carbohydrate metabolic potential.</title>
        <authorList>
            <person name="Chen B."/>
            <person name="Zhang M."/>
            <person name="Lin D."/>
            <person name="Ye J."/>
            <person name="Tang K."/>
        </authorList>
    </citation>
    <scope>NUCLEOTIDE SEQUENCE</scope>
    <source>
        <strain evidence="9">TK19036</strain>
    </source>
</reference>
<evidence type="ECO:0000256" key="4">
    <source>
        <dbReference type="ARBA" id="ARBA00022723"/>
    </source>
</evidence>
<evidence type="ECO:0000256" key="7">
    <source>
        <dbReference type="ARBA" id="ARBA00022842"/>
    </source>
</evidence>